<evidence type="ECO:0000313" key="1">
    <source>
        <dbReference type="EMBL" id="QDP79549.1"/>
    </source>
</evidence>
<dbReference type="Proteomes" id="UP000317039">
    <property type="component" value="Chromosome"/>
</dbReference>
<dbReference type="RefSeq" id="WP_143980935.1">
    <property type="nucleotide sequence ID" value="NZ_CP041695.1"/>
</dbReference>
<organism evidence="1 2">
    <name type="scientific">Nocardia otitidiscaviarum</name>
    <dbReference type="NCBI Taxonomy" id="1823"/>
    <lineage>
        <taxon>Bacteria</taxon>
        <taxon>Bacillati</taxon>
        <taxon>Actinomycetota</taxon>
        <taxon>Actinomycetes</taxon>
        <taxon>Mycobacteriales</taxon>
        <taxon>Nocardiaceae</taxon>
        <taxon>Nocardia</taxon>
    </lineage>
</organism>
<dbReference type="GeneID" id="80333372"/>
<reference evidence="1 2" key="1">
    <citation type="submission" date="2019-07" db="EMBL/GenBank/DDBJ databases">
        <title>Complete Genome Sequence and Methylome Analysis of Nocardia otitidis-caviarum NEB252.</title>
        <authorList>
            <person name="Fomenkov A."/>
            <person name="Anton B.P."/>
            <person name="Vincze T."/>
            <person name="Roberts R.J."/>
        </authorList>
    </citation>
    <scope>NUCLEOTIDE SEQUENCE [LARGE SCALE GENOMIC DNA]</scope>
    <source>
        <strain evidence="1 2">NEB252</strain>
    </source>
</reference>
<protein>
    <recommendedName>
        <fullName evidence="3">Ribbon-helix-helix protein, CopG family</fullName>
    </recommendedName>
</protein>
<dbReference type="AlphaFoldDB" id="A0A516NKZ2"/>
<evidence type="ECO:0008006" key="3">
    <source>
        <dbReference type="Google" id="ProtNLM"/>
    </source>
</evidence>
<sequence>MTDPIHEMSPAEVAAIKDRLELTGETVTEKELGITIGPDAEPVFVPRSIKMPYDLDRACKARATALGMSQSAYIRSLIENDIATAGIGKQRPAWVRELLAVIAHHENDDSRKAS</sequence>
<accession>A0A516NKZ2</accession>
<evidence type="ECO:0000313" key="2">
    <source>
        <dbReference type="Proteomes" id="UP000317039"/>
    </source>
</evidence>
<dbReference type="EMBL" id="CP041695">
    <property type="protein sequence ID" value="QDP79549.1"/>
    <property type="molecule type" value="Genomic_DNA"/>
</dbReference>
<proteinExistence type="predicted"/>
<name>A0A516NKZ2_9NOCA</name>
<dbReference type="KEGG" id="nod:FOH10_13390"/>
<gene>
    <name evidence="1" type="ORF">FOH10_13390</name>
</gene>